<keyword evidence="1" id="KW-0812">Transmembrane</keyword>
<accession>A0A2N0ZEI1</accession>
<keyword evidence="1" id="KW-1133">Transmembrane helix</keyword>
<evidence type="ECO:0000256" key="1">
    <source>
        <dbReference type="SAM" id="Phobius"/>
    </source>
</evidence>
<feature type="transmembrane region" description="Helical" evidence="1">
    <location>
        <begin position="111"/>
        <end position="133"/>
    </location>
</feature>
<organism evidence="2 3">
    <name type="scientific">Cytobacillus horneckiae</name>
    <dbReference type="NCBI Taxonomy" id="549687"/>
    <lineage>
        <taxon>Bacteria</taxon>
        <taxon>Bacillati</taxon>
        <taxon>Bacillota</taxon>
        <taxon>Bacilli</taxon>
        <taxon>Bacillales</taxon>
        <taxon>Bacillaceae</taxon>
        <taxon>Cytobacillus</taxon>
    </lineage>
</organism>
<reference evidence="2 3" key="1">
    <citation type="journal article" date="2010" name="Int. J. Syst. Evol. Microbiol.">
        <title>Bacillus horneckiae sp. nov., isolated from a spacecraft-assembly clean room.</title>
        <authorList>
            <person name="Vaishampayan P."/>
            <person name="Probst A."/>
            <person name="Krishnamurthi S."/>
            <person name="Ghosh S."/>
            <person name="Osman S."/>
            <person name="McDowall A."/>
            <person name="Ruckmani A."/>
            <person name="Mayilraj S."/>
            <person name="Venkateswaran K."/>
        </authorList>
    </citation>
    <scope>NUCLEOTIDE SEQUENCE [LARGE SCALE GENOMIC DNA]</scope>
    <source>
        <strain evidence="3">1PO1SC</strain>
    </source>
</reference>
<dbReference type="AlphaFoldDB" id="A0A2N0ZEI1"/>
<dbReference type="Pfam" id="PF12650">
    <property type="entry name" value="DUF3784"/>
    <property type="match status" value="1"/>
</dbReference>
<dbReference type="InterPro" id="IPR017259">
    <property type="entry name" value="UCP037672"/>
</dbReference>
<sequence length="240" mass="27239">MAAVIVIQLVIAILFIILGWVIRFKGIYGLISGFNTRSEAEQQELIEKGYPQKTGSLIFFTGIGMILLFPITFSSFAYANEVIFGFMLIFLLGGMIYLSKFEIQRKKKRSYIISLSLFIIIVGGIAAITAFSYQGYTLKTTNNGFEITGMYGEEWDYANVVNVELMDSLPDVTWRQNGVGLPTLSKGYFKVEGYGSSLLFIQHQSPPYLYIETDERPIFINDKDPSVTKKWYEEINDKVQ</sequence>
<evidence type="ECO:0000313" key="3">
    <source>
        <dbReference type="Proteomes" id="UP000233343"/>
    </source>
</evidence>
<dbReference type="EMBL" id="PISD01000034">
    <property type="protein sequence ID" value="PKG27907.1"/>
    <property type="molecule type" value="Genomic_DNA"/>
</dbReference>
<keyword evidence="1" id="KW-0472">Membrane</keyword>
<feature type="transmembrane region" description="Helical" evidence="1">
    <location>
        <begin position="6"/>
        <end position="24"/>
    </location>
</feature>
<dbReference type="RefSeq" id="WP_066195134.1">
    <property type="nucleotide sequence ID" value="NZ_JAFDQP010000008.1"/>
</dbReference>
<dbReference type="Proteomes" id="UP000233343">
    <property type="component" value="Unassembled WGS sequence"/>
</dbReference>
<gene>
    <name evidence="2" type="ORF">CWS20_16075</name>
</gene>
<feature type="transmembrane region" description="Helical" evidence="1">
    <location>
        <begin position="82"/>
        <end position="99"/>
    </location>
</feature>
<proteinExistence type="predicted"/>
<feature type="transmembrane region" description="Helical" evidence="1">
    <location>
        <begin position="57"/>
        <end position="76"/>
    </location>
</feature>
<name>A0A2N0ZEI1_9BACI</name>
<evidence type="ECO:0000313" key="2">
    <source>
        <dbReference type="EMBL" id="PKG27907.1"/>
    </source>
</evidence>
<comment type="caution">
    <text evidence="2">The sequence shown here is derived from an EMBL/GenBank/DDBJ whole genome shotgun (WGS) entry which is preliminary data.</text>
</comment>
<protein>
    <submittedName>
        <fullName evidence="2">DUF3784 domain-containing protein</fullName>
    </submittedName>
</protein>
<keyword evidence="3" id="KW-1185">Reference proteome</keyword>